<accession>A0A6J4KV75</accession>
<feature type="region of interest" description="Disordered" evidence="1">
    <location>
        <begin position="1"/>
        <end position="48"/>
    </location>
</feature>
<dbReference type="AlphaFoldDB" id="A0A6J4KV75"/>
<gene>
    <name evidence="2" type="ORF">AVDCRST_MAG90-747</name>
</gene>
<sequence>ERGRDGGAVARRAGADRAVSLRRAQAGDLRPQRVARDPQPLRTQGGGRRVARLRHRLLPRQGRVLHLPPQFRDAALSHRKGSQARAASGRLCGGRRLGHDPEARSGAEPGFERARPAAEGGAEL</sequence>
<evidence type="ECO:0000256" key="1">
    <source>
        <dbReference type="SAM" id="MobiDB-lite"/>
    </source>
</evidence>
<protein>
    <submittedName>
        <fullName evidence="2">Uncharacterized protein</fullName>
    </submittedName>
</protein>
<dbReference type="EMBL" id="CADCUC010000141">
    <property type="protein sequence ID" value="CAA9315920.1"/>
    <property type="molecule type" value="Genomic_DNA"/>
</dbReference>
<feature type="non-terminal residue" evidence="2">
    <location>
        <position position="124"/>
    </location>
</feature>
<feature type="compositionally biased region" description="Low complexity" evidence="1">
    <location>
        <begin position="7"/>
        <end position="18"/>
    </location>
</feature>
<feature type="non-terminal residue" evidence="2">
    <location>
        <position position="1"/>
    </location>
</feature>
<feature type="region of interest" description="Disordered" evidence="1">
    <location>
        <begin position="75"/>
        <end position="124"/>
    </location>
</feature>
<reference evidence="2" key="1">
    <citation type="submission" date="2020-02" db="EMBL/GenBank/DDBJ databases">
        <authorList>
            <person name="Meier V. D."/>
        </authorList>
    </citation>
    <scope>NUCLEOTIDE SEQUENCE</scope>
    <source>
        <strain evidence="2">AVDCRST_MAG90</strain>
    </source>
</reference>
<evidence type="ECO:0000313" key="2">
    <source>
        <dbReference type="EMBL" id="CAA9315920.1"/>
    </source>
</evidence>
<name>A0A6J4KV75_9HYPH</name>
<proteinExistence type="predicted"/>
<feature type="compositionally biased region" description="Basic and acidic residues" evidence="1">
    <location>
        <begin position="97"/>
        <end position="116"/>
    </location>
</feature>
<organism evidence="2">
    <name type="scientific">uncultured Microvirga sp</name>
    <dbReference type="NCBI Taxonomy" id="412392"/>
    <lineage>
        <taxon>Bacteria</taxon>
        <taxon>Pseudomonadati</taxon>
        <taxon>Pseudomonadota</taxon>
        <taxon>Alphaproteobacteria</taxon>
        <taxon>Hyphomicrobiales</taxon>
        <taxon>Methylobacteriaceae</taxon>
        <taxon>Microvirga</taxon>
        <taxon>environmental samples</taxon>
    </lineage>
</organism>